<dbReference type="Gene3D" id="3.40.250.10">
    <property type="entry name" value="Rhodanese-like domain"/>
    <property type="match status" value="1"/>
</dbReference>
<accession>V8CJJ7</accession>
<evidence type="ECO:0000313" key="2">
    <source>
        <dbReference type="EMBL" id="ETD26921.1"/>
    </source>
</evidence>
<dbReference type="OrthoDB" id="5422549at2"/>
<sequence length="118" mass="13380">MNYSPIHPSSAEPICSANVIALLENTPDIQIIDIRESSDYAVDHIDGAKNFPMQDFASLSQEILAHPQTAYLLHCYSGYTVSVYGSYLVEMGAKNVYYFDESFYELKQALQNHHKQEQ</sequence>
<dbReference type="STRING" id="1357399.HMPREF2087_01315"/>
<dbReference type="SUPFAM" id="SSF52821">
    <property type="entry name" value="Rhodanese/Cell cycle control phosphatase"/>
    <property type="match status" value="1"/>
</dbReference>
<dbReference type="Proteomes" id="UP000018688">
    <property type="component" value="Unassembled WGS sequence"/>
</dbReference>
<dbReference type="RefSeq" id="WP_023930299.1">
    <property type="nucleotide sequence ID" value="NZ_KI669458.1"/>
</dbReference>
<proteinExistence type="predicted"/>
<dbReference type="PROSITE" id="PS50206">
    <property type="entry name" value="RHODANESE_3"/>
    <property type="match status" value="1"/>
</dbReference>
<reference evidence="2 3" key="1">
    <citation type="submission" date="2013-10" db="EMBL/GenBank/DDBJ databases">
        <title>The Genome Sequence of Helicobacter canis NCTC 12740.</title>
        <authorList>
            <consortium name="The Broad Institute Genomics Platform"/>
            <person name="Earl A."/>
            <person name="Fox J.G."/>
            <person name="Shen Z."/>
            <person name="Young S.K."/>
            <person name="Zeng Q."/>
            <person name="Gargeya S."/>
            <person name="Fitzgerald M."/>
            <person name="Abouelleil A."/>
            <person name="Alvarado L."/>
            <person name="Chapman S.B."/>
            <person name="Gainer-Dewar J."/>
            <person name="Goldberg J."/>
            <person name="Griggs A."/>
            <person name="Gujja S."/>
            <person name="Hansen M."/>
            <person name="Howarth C."/>
            <person name="Imamovic A."/>
            <person name="Ireland A."/>
            <person name="Larimer J."/>
            <person name="McCowan C."/>
            <person name="Murphy C."/>
            <person name="Pearson M."/>
            <person name="Poon T.W."/>
            <person name="Priest M."/>
            <person name="Roberts A."/>
            <person name="Saif S."/>
            <person name="Shea T."/>
            <person name="Sykes S."/>
            <person name="Wortman J."/>
            <person name="Nusbaum C."/>
            <person name="Birren B."/>
        </authorList>
    </citation>
    <scope>NUCLEOTIDE SEQUENCE [LARGE SCALE GENOMIC DNA]</scope>
    <source>
        <strain evidence="2 3">NCTC 12740</strain>
    </source>
</reference>
<dbReference type="InterPro" id="IPR001763">
    <property type="entry name" value="Rhodanese-like_dom"/>
</dbReference>
<comment type="caution">
    <text evidence="2">The sequence shown here is derived from an EMBL/GenBank/DDBJ whole genome shotgun (WGS) entry which is preliminary data.</text>
</comment>
<keyword evidence="3" id="KW-1185">Reference proteome</keyword>
<feature type="domain" description="Rhodanese" evidence="1">
    <location>
        <begin position="25"/>
        <end position="115"/>
    </location>
</feature>
<dbReference type="CDD" id="cd00158">
    <property type="entry name" value="RHOD"/>
    <property type="match status" value="1"/>
</dbReference>
<dbReference type="InterPro" id="IPR036873">
    <property type="entry name" value="Rhodanese-like_dom_sf"/>
</dbReference>
<dbReference type="Pfam" id="PF00581">
    <property type="entry name" value="Rhodanese"/>
    <property type="match status" value="1"/>
</dbReference>
<evidence type="ECO:0000259" key="1">
    <source>
        <dbReference type="PROSITE" id="PS50206"/>
    </source>
</evidence>
<organism evidence="2 3">
    <name type="scientific">Helicobacter canis NCTC 12740</name>
    <dbReference type="NCBI Taxonomy" id="1357399"/>
    <lineage>
        <taxon>Bacteria</taxon>
        <taxon>Pseudomonadati</taxon>
        <taxon>Campylobacterota</taxon>
        <taxon>Epsilonproteobacteria</taxon>
        <taxon>Campylobacterales</taxon>
        <taxon>Helicobacteraceae</taxon>
        <taxon>Helicobacter</taxon>
    </lineage>
</organism>
<dbReference type="EMBL" id="AZJJ01000002">
    <property type="protein sequence ID" value="ETD26921.1"/>
    <property type="molecule type" value="Genomic_DNA"/>
</dbReference>
<dbReference type="SMART" id="SM00450">
    <property type="entry name" value="RHOD"/>
    <property type="match status" value="1"/>
</dbReference>
<gene>
    <name evidence="2" type="ORF">HMPREF2087_01315</name>
</gene>
<dbReference type="PATRIC" id="fig|1357399.3.peg.1377"/>
<dbReference type="AlphaFoldDB" id="V8CJJ7"/>
<name>V8CJJ7_9HELI</name>
<dbReference type="HOGENOM" id="CLU_173204_1_0_7"/>
<protein>
    <recommendedName>
        <fullName evidence="1">Rhodanese domain-containing protein</fullName>
    </recommendedName>
</protein>
<evidence type="ECO:0000313" key="3">
    <source>
        <dbReference type="Proteomes" id="UP000018688"/>
    </source>
</evidence>